<dbReference type="AlphaFoldDB" id="A0A9P0CDX4"/>
<protein>
    <submittedName>
        <fullName evidence="2">Uncharacterized protein</fullName>
    </submittedName>
</protein>
<sequence>MLLPSMSTPSEYQILAEIEKINKQLRNSIDAAETRFLVKFGYQNKKIRELEDDNRRIKNNLENLEKQLKNTNVLIFGLGKFQPKPPRREICKVLGELLQTDVTSEDIKNLYFLGKTEQAPLKIEFGCYCKKMQILKNCERLKGTGIRIGEDLTLKEREELKILKVFLKQEKQKGLYKKCFINKNKLVLDNESYSSEQLLEIYNTDKVSSRVSNLSKKSSVPSKESIKPSEIKNISHLSLGNLQGYSKECLKHKEVIKVPHASLVDIHDHSKENLKHIKVNDLQCLNHKEGSNLSHKSLDNLQCYSKECLKHKEGNNLHHISLGNLQDQNKERLEYIQEEKNTQYEMENDLIAGSSKKESAKPKEVPSVKLFKSVQDIFYELQKKLESFASKF</sequence>
<keyword evidence="1" id="KW-0175">Coiled coil</keyword>
<name>A0A9P0CDX4_9CUCU</name>
<keyword evidence="3" id="KW-1185">Reference proteome</keyword>
<accession>A0A9P0CDX4</accession>
<dbReference type="OrthoDB" id="6782207at2759"/>
<proteinExistence type="predicted"/>
<feature type="coiled-coil region" evidence="1">
    <location>
        <begin position="15"/>
        <end position="74"/>
    </location>
</feature>
<evidence type="ECO:0000256" key="1">
    <source>
        <dbReference type="SAM" id="Coils"/>
    </source>
</evidence>
<dbReference type="EMBL" id="OV651822">
    <property type="protein sequence ID" value="CAH1100259.1"/>
    <property type="molecule type" value="Genomic_DNA"/>
</dbReference>
<evidence type="ECO:0000313" key="3">
    <source>
        <dbReference type="Proteomes" id="UP001153636"/>
    </source>
</evidence>
<reference evidence="2" key="1">
    <citation type="submission" date="2022-01" db="EMBL/GenBank/DDBJ databases">
        <authorList>
            <person name="King R."/>
        </authorList>
    </citation>
    <scope>NUCLEOTIDE SEQUENCE</scope>
</reference>
<evidence type="ECO:0000313" key="2">
    <source>
        <dbReference type="EMBL" id="CAH1100259.1"/>
    </source>
</evidence>
<gene>
    <name evidence="2" type="ORF">PSYICH_LOCUS2045</name>
</gene>
<organism evidence="2 3">
    <name type="scientific">Psylliodes chrysocephalus</name>
    <dbReference type="NCBI Taxonomy" id="3402493"/>
    <lineage>
        <taxon>Eukaryota</taxon>
        <taxon>Metazoa</taxon>
        <taxon>Ecdysozoa</taxon>
        <taxon>Arthropoda</taxon>
        <taxon>Hexapoda</taxon>
        <taxon>Insecta</taxon>
        <taxon>Pterygota</taxon>
        <taxon>Neoptera</taxon>
        <taxon>Endopterygota</taxon>
        <taxon>Coleoptera</taxon>
        <taxon>Polyphaga</taxon>
        <taxon>Cucujiformia</taxon>
        <taxon>Chrysomeloidea</taxon>
        <taxon>Chrysomelidae</taxon>
        <taxon>Galerucinae</taxon>
        <taxon>Alticini</taxon>
        <taxon>Psylliodes</taxon>
    </lineage>
</organism>
<dbReference type="Proteomes" id="UP001153636">
    <property type="component" value="Chromosome 10"/>
</dbReference>